<name>A0A183LP59_9TREM</name>
<protein>
    <submittedName>
        <fullName evidence="1">Uncharacterized protein</fullName>
    </submittedName>
</protein>
<proteinExistence type="predicted"/>
<dbReference type="InterPro" id="IPR036941">
    <property type="entry name" value="Rcpt_L-dom_sf"/>
</dbReference>
<evidence type="ECO:0000313" key="1">
    <source>
        <dbReference type="EMBL" id="VDO66861.1"/>
    </source>
</evidence>
<dbReference type="Pfam" id="PF01030">
    <property type="entry name" value="Recep_L_domain"/>
    <property type="match status" value="1"/>
</dbReference>
<dbReference type="Gene3D" id="3.80.20.20">
    <property type="entry name" value="Receptor L-domain"/>
    <property type="match status" value="1"/>
</dbReference>
<dbReference type="EMBL" id="UZAI01001948">
    <property type="protein sequence ID" value="VDO66861.1"/>
    <property type="molecule type" value="Genomic_DNA"/>
</dbReference>
<dbReference type="InterPro" id="IPR000494">
    <property type="entry name" value="Rcpt_L-dom"/>
</dbReference>
<dbReference type="AlphaFoldDB" id="A0A183LP59"/>
<gene>
    <name evidence="1" type="ORF">SMRZ_LOCUS5584</name>
</gene>
<reference evidence="1 2" key="1">
    <citation type="submission" date="2018-11" db="EMBL/GenBank/DDBJ databases">
        <authorList>
            <consortium name="Pathogen Informatics"/>
        </authorList>
    </citation>
    <scope>NUCLEOTIDE SEQUENCE [LARGE SCALE GENOMIC DNA]</scope>
    <source>
        <strain evidence="1 2">Zambia</strain>
    </source>
</reference>
<organism evidence="1 2">
    <name type="scientific">Schistosoma margrebowiei</name>
    <dbReference type="NCBI Taxonomy" id="48269"/>
    <lineage>
        <taxon>Eukaryota</taxon>
        <taxon>Metazoa</taxon>
        <taxon>Spiralia</taxon>
        <taxon>Lophotrochozoa</taxon>
        <taxon>Platyhelminthes</taxon>
        <taxon>Trematoda</taxon>
        <taxon>Digenea</taxon>
        <taxon>Strigeidida</taxon>
        <taxon>Schistosomatoidea</taxon>
        <taxon>Schistosomatidae</taxon>
        <taxon>Schistosoma</taxon>
    </lineage>
</organism>
<dbReference type="Proteomes" id="UP000277204">
    <property type="component" value="Unassembled WGS sequence"/>
</dbReference>
<accession>A0A183LP59</accession>
<dbReference type="SUPFAM" id="SSF52058">
    <property type="entry name" value="L domain-like"/>
    <property type="match status" value="1"/>
</dbReference>
<sequence>MDLQKSHKLATYLNLFVLNNSLSNPRYELVLLGNEKAITTKILSIFCSFTSADGSDPDLSFLKSIQEISGYLVIMHSNVNNIPLSNLRVIRANNGGYKIRDELDFAALIIRKNYKDGETLKHVDLHNLKCK</sequence>
<evidence type="ECO:0000313" key="2">
    <source>
        <dbReference type="Proteomes" id="UP000277204"/>
    </source>
</evidence>
<keyword evidence="2" id="KW-1185">Reference proteome</keyword>
<dbReference type="STRING" id="48269.A0A183LP59"/>